<comment type="catalytic activity">
    <reaction evidence="7">
        <text>L-seryl-[protein] + ATP = O-phospho-L-seryl-[protein] + ADP + H(+)</text>
        <dbReference type="Rhea" id="RHEA:17989"/>
        <dbReference type="Rhea" id="RHEA-COMP:9863"/>
        <dbReference type="Rhea" id="RHEA-COMP:11604"/>
        <dbReference type="ChEBI" id="CHEBI:15378"/>
        <dbReference type="ChEBI" id="CHEBI:29999"/>
        <dbReference type="ChEBI" id="CHEBI:30616"/>
        <dbReference type="ChEBI" id="CHEBI:83421"/>
        <dbReference type="ChEBI" id="CHEBI:456216"/>
        <dbReference type="EC" id="2.7.11.1"/>
    </reaction>
</comment>
<dbReference type="InterPro" id="IPR010194">
    <property type="entry name" value="Anti-sigma_F"/>
</dbReference>
<evidence type="ECO:0000256" key="2">
    <source>
        <dbReference type="ARBA" id="ARBA00022679"/>
    </source>
</evidence>
<evidence type="ECO:0000313" key="10">
    <source>
        <dbReference type="Proteomes" id="UP000092574"/>
    </source>
</evidence>
<dbReference type="EMBL" id="CP015405">
    <property type="protein sequence ID" value="ANU77108.1"/>
    <property type="molecule type" value="Genomic_DNA"/>
</dbReference>
<organism evidence="9 10">
    <name type="scientific">Blautia pseudococcoides</name>
    <dbReference type="NCBI Taxonomy" id="1796616"/>
    <lineage>
        <taxon>Bacteria</taxon>
        <taxon>Bacillati</taxon>
        <taxon>Bacillota</taxon>
        <taxon>Clostridia</taxon>
        <taxon>Lachnospirales</taxon>
        <taxon>Lachnospiraceae</taxon>
        <taxon>Blautia</taxon>
    </lineage>
</organism>
<dbReference type="GO" id="GO:0016989">
    <property type="term" value="F:sigma factor antagonist activity"/>
    <property type="evidence" value="ECO:0007669"/>
    <property type="project" value="InterPro"/>
</dbReference>
<dbReference type="EC" id="2.7.11.1" evidence="7"/>
<proteinExistence type="inferred from homology"/>
<dbReference type="SMART" id="SM00387">
    <property type="entry name" value="HATPase_c"/>
    <property type="match status" value="1"/>
</dbReference>
<evidence type="ECO:0000256" key="7">
    <source>
        <dbReference type="HAMAP-Rule" id="MF_00637"/>
    </source>
</evidence>
<dbReference type="Gene3D" id="3.30.565.10">
    <property type="entry name" value="Histidine kinase-like ATPase, C-terminal domain"/>
    <property type="match status" value="1"/>
</dbReference>
<dbReference type="KEGG" id="byl:A4V09_15880"/>
<evidence type="ECO:0000256" key="5">
    <source>
        <dbReference type="ARBA" id="ARBA00022840"/>
    </source>
</evidence>
<dbReference type="OrthoDB" id="9768808at2"/>
<dbReference type="PANTHER" id="PTHR35526:SF3">
    <property type="entry name" value="ANTI-SIGMA-F FACTOR RSBW"/>
    <property type="match status" value="1"/>
</dbReference>
<evidence type="ECO:0000256" key="3">
    <source>
        <dbReference type="ARBA" id="ARBA00022741"/>
    </source>
</evidence>
<keyword evidence="4 7" id="KW-0418">Kinase</keyword>
<dbReference type="SUPFAM" id="SSF55874">
    <property type="entry name" value="ATPase domain of HSP90 chaperone/DNA topoisomerase II/histidine kinase"/>
    <property type="match status" value="1"/>
</dbReference>
<sequence length="147" mass="16303">MENTNEMTLEMDSRSCNEGLARITVAAFATQLNPTLEEVADIKTAVSEAITNCIVHAYEKETDKIRIDCTICGRELTVAVTDHGRGIENVEKAMEPMFTTKPEQDRSGMGFAFMEAFMDMLEVESEPGKGTVVRMKKKIGTGIQVFE</sequence>
<dbReference type="Pfam" id="PF13581">
    <property type="entry name" value="HATPase_c_2"/>
    <property type="match status" value="1"/>
</dbReference>
<comment type="similarity">
    <text evidence="7">Belongs to the anti-sigma-factor family.</text>
</comment>
<keyword evidence="3 7" id="KW-0547">Nucleotide-binding</keyword>
<dbReference type="Proteomes" id="UP000092574">
    <property type="component" value="Chromosome"/>
</dbReference>
<dbReference type="GO" id="GO:0042174">
    <property type="term" value="P:negative regulation of sporulation resulting in formation of a cellular spore"/>
    <property type="evidence" value="ECO:0007669"/>
    <property type="project" value="InterPro"/>
</dbReference>
<keyword evidence="2 7" id="KW-0808">Transferase</keyword>
<name>A0A1C7IDL8_9FIRM</name>
<dbReference type="InterPro" id="IPR036890">
    <property type="entry name" value="HATPase_C_sf"/>
</dbReference>
<evidence type="ECO:0000256" key="6">
    <source>
        <dbReference type="ARBA" id="ARBA00022969"/>
    </source>
</evidence>
<evidence type="ECO:0000313" key="9">
    <source>
        <dbReference type="EMBL" id="ANU77108.1"/>
    </source>
</evidence>
<reference evidence="9" key="1">
    <citation type="submission" date="2017-04" db="EMBL/GenBank/DDBJ databases">
        <title>Complete Genome Sequences of Twelve Strains of a Stable Defined Moderately Diverse Mouse Microbiota 2 (sDMDMm2).</title>
        <authorList>
            <person name="Uchimura Y."/>
            <person name="Wyss M."/>
            <person name="Brugiroux S."/>
            <person name="Limenitakis J.P."/>
            <person name="Stecher B."/>
            <person name="McCoy K.D."/>
            <person name="Macpherson A.J."/>
        </authorList>
    </citation>
    <scope>NUCLEOTIDE SEQUENCE</scope>
    <source>
        <strain evidence="9">YL58</strain>
    </source>
</reference>
<keyword evidence="10" id="KW-1185">Reference proteome</keyword>
<dbReference type="GO" id="GO:0030435">
    <property type="term" value="P:sporulation resulting in formation of a cellular spore"/>
    <property type="evidence" value="ECO:0007669"/>
    <property type="project" value="UniProtKB-KW"/>
</dbReference>
<keyword evidence="1 7" id="KW-0723">Serine/threonine-protein kinase</keyword>
<feature type="domain" description="Histidine kinase/HSP90-like ATPase" evidence="8">
    <location>
        <begin position="37"/>
        <end position="141"/>
    </location>
</feature>
<keyword evidence="5 7" id="KW-0067">ATP-binding</keyword>
<dbReference type="RefSeq" id="WP_065543239.1">
    <property type="nucleotide sequence ID" value="NZ_CP015405.2"/>
</dbReference>
<dbReference type="InterPro" id="IPR003594">
    <property type="entry name" value="HATPase_dom"/>
</dbReference>
<dbReference type="PANTHER" id="PTHR35526">
    <property type="entry name" value="ANTI-SIGMA-F FACTOR RSBW-RELATED"/>
    <property type="match status" value="1"/>
</dbReference>
<dbReference type="AlphaFoldDB" id="A0A1C7IDL8"/>
<evidence type="ECO:0000259" key="8">
    <source>
        <dbReference type="SMART" id="SM00387"/>
    </source>
</evidence>
<dbReference type="GO" id="GO:0005524">
    <property type="term" value="F:ATP binding"/>
    <property type="evidence" value="ECO:0007669"/>
    <property type="project" value="UniProtKB-KW"/>
</dbReference>
<evidence type="ECO:0000256" key="1">
    <source>
        <dbReference type="ARBA" id="ARBA00022527"/>
    </source>
</evidence>
<comment type="catalytic activity">
    <reaction evidence="7">
        <text>L-threonyl-[protein] + ATP = O-phospho-L-threonyl-[protein] + ADP + H(+)</text>
        <dbReference type="Rhea" id="RHEA:46608"/>
        <dbReference type="Rhea" id="RHEA-COMP:11060"/>
        <dbReference type="Rhea" id="RHEA-COMP:11605"/>
        <dbReference type="ChEBI" id="CHEBI:15378"/>
        <dbReference type="ChEBI" id="CHEBI:30013"/>
        <dbReference type="ChEBI" id="CHEBI:30616"/>
        <dbReference type="ChEBI" id="CHEBI:61977"/>
        <dbReference type="ChEBI" id="CHEBI:456216"/>
        <dbReference type="EC" id="2.7.11.1"/>
    </reaction>
</comment>
<evidence type="ECO:0000256" key="4">
    <source>
        <dbReference type="ARBA" id="ARBA00022777"/>
    </source>
</evidence>
<accession>A0A1C7IDL8</accession>
<gene>
    <name evidence="7" type="primary">spoIIAB</name>
    <name evidence="9" type="ORF">A4V09_15880</name>
</gene>
<dbReference type="NCBIfam" id="TIGR01925">
    <property type="entry name" value="spIIAB"/>
    <property type="match status" value="1"/>
</dbReference>
<comment type="function">
    <text evidence="7">Binds to sigma F and blocks its ability to form an RNA polymerase holoenzyme (E-sigma F). Phosphorylates SpoIIAA on a serine residue. This phosphorylation may enable SpoIIAA to act as an anti-anti-sigma factor that counteracts SpoIIAB and thus releases sigma F from inhibition.</text>
</comment>
<protein>
    <recommendedName>
        <fullName evidence="7">Anti-sigma F factor</fullName>
        <ecNumber evidence="7">2.7.11.1</ecNumber>
    </recommendedName>
    <alternativeName>
        <fullName evidence="7">Stage II sporulation protein AB</fullName>
    </alternativeName>
</protein>
<dbReference type="GO" id="GO:0106310">
    <property type="term" value="F:protein serine kinase activity"/>
    <property type="evidence" value="ECO:0007669"/>
    <property type="project" value="RHEA"/>
</dbReference>
<keyword evidence="6 7" id="KW-0749">Sporulation</keyword>
<dbReference type="STRING" id="1796616.A4V09_15880"/>
<dbReference type="InterPro" id="IPR050267">
    <property type="entry name" value="Anti-sigma-factor_SerPK"/>
</dbReference>
<dbReference type="GO" id="GO:0030436">
    <property type="term" value="P:asexual sporulation"/>
    <property type="evidence" value="ECO:0007669"/>
    <property type="project" value="UniProtKB-UniRule"/>
</dbReference>
<dbReference type="GO" id="GO:0004674">
    <property type="term" value="F:protein serine/threonine kinase activity"/>
    <property type="evidence" value="ECO:0007669"/>
    <property type="project" value="UniProtKB-KW"/>
</dbReference>
<dbReference type="HAMAP" id="MF_00637">
    <property type="entry name" value="Anti_sigma_F"/>
    <property type="match status" value="1"/>
</dbReference>